<dbReference type="InterPro" id="IPR036526">
    <property type="entry name" value="C-N_Hydrolase_sf"/>
</dbReference>
<dbReference type="Proteomes" id="UP001235760">
    <property type="component" value="Unassembled WGS sequence"/>
</dbReference>
<proteinExistence type="predicted"/>
<dbReference type="PROSITE" id="PS50263">
    <property type="entry name" value="CN_HYDROLASE"/>
    <property type="match status" value="1"/>
</dbReference>
<name>A0ABT9G4A9_LEPDI</name>
<dbReference type="GO" id="GO:0016787">
    <property type="term" value="F:hydrolase activity"/>
    <property type="evidence" value="ECO:0007669"/>
    <property type="project" value="UniProtKB-KW"/>
</dbReference>
<keyword evidence="1 3" id="KW-0378">Hydrolase</keyword>
<dbReference type="PANTHER" id="PTHR23088:SF27">
    <property type="entry name" value="DEAMINATED GLUTATHIONE AMIDASE"/>
    <property type="match status" value="1"/>
</dbReference>
<feature type="domain" description="CN hydrolase" evidence="2">
    <location>
        <begin position="5"/>
        <end position="259"/>
    </location>
</feature>
<dbReference type="PANTHER" id="PTHR23088">
    <property type="entry name" value="NITRILASE-RELATED"/>
    <property type="match status" value="1"/>
</dbReference>
<gene>
    <name evidence="3" type="ORF">Q8X39_11810</name>
</gene>
<evidence type="ECO:0000313" key="3">
    <source>
        <dbReference type="EMBL" id="MDP4301325.1"/>
    </source>
</evidence>
<dbReference type="Pfam" id="PF00795">
    <property type="entry name" value="CN_hydrolase"/>
    <property type="match status" value="1"/>
</dbReference>
<evidence type="ECO:0000256" key="1">
    <source>
        <dbReference type="ARBA" id="ARBA00022801"/>
    </source>
</evidence>
<dbReference type="RefSeq" id="WP_305749867.1">
    <property type="nucleotide sequence ID" value="NZ_JAUZEE010000005.1"/>
</dbReference>
<keyword evidence="4" id="KW-1185">Reference proteome</keyword>
<dbReference type="SUPFAM" id="SSF56317">
    <property type="entry name" value="Carbon-nitrogen hydrolase"/>
    <property type="match status" value="1"/>
</dbReference>
<dbReference type="EMBL" id="JAUZEE010000005">
    <property type="protein sequence ID" value="MDP4301325.1"/>
    <property type="molecule type" value="Genomic_DNA"/>
</dbReference>
<protein>
    <submittedName>
        <fullName evidence="3">Carbon-nitrogen hydrolase family protein</fullName>
    </submittedName>
</protein>
<evidence type="ECO:0000259" key="2">
    <source>
        <dbReference type="PROSITE" id="PS50263"/>
    </source>
</evidence>
<sequence>MTSSLAVAAVQMVSSPDVADNLVRAGRLIAQAAAAGAELVALPEYFCLMGHKDRDKLAIAEPAGDGPIQAALAGWAAQHGIWLVGGTLPLRIAGDPDHASNTCLAYAPDGSLAARYDKIHLFRYDDGERRYDEAATLCAGSQPVAFDIRSRAGTSVRVGLSTCYDLRFPELYRALMSPQSCDLFVMGAAFTWPTGQAHWDVLLRARAIENQCHVLASAQGGTHANGRRTWGHSLVIDPWGVVQAVQPEGEGVVMGQVDLARQGDVRRQLPALAHRVM</sequence>
<accession>A0ABT9G4A9</accession>
<dbReference type="InterPro" id="IPR003010">
    <property type="entry name" value="C-N_Hydrolase"/>
</dbReference>
<reference evidence="3 4" key="1">
    <citation type="submission" date="2023-08" db="EMBL/GenBank/DDBJ databases">
        <authorList>
            <person name="Roldan D.M."/>
            <person name="Menes R.J."/>
        </authorList>
    </citation>
    <scope>NUCLEOTIDE SEQUENCE [LARGE SCALE GENOMIC DNA]</scope>
    <source>
        <strain evidence="3 4">CCM 2812</strain>
    </source>
</reference>
<dbReference type="CDD" id="cd07572">
    <property type="entry name" value="nit"/>
    <property type="match status" value="1"/>
</dbReference>
<evidence type="ECO:0000313" key="4">
    <source>
        <dbReference type="Proteomes" id="UP001235760"/>
    </source>
</evidence>
<dbReference type="Gene3D" id="3.60.110.10">
    <property type="entry name" value="Carbon-nitrogen hydrolase"/>
    <property type="match status" value="1"/>
</dbReference>
<organism evidence="3 4">
    <name type="scientific">Leptothrix discophora</name>
    <dbReference type="NCBI Taxonomy" id="89"/>
    <lineage>
        <taxon>Bacteria</taxon>
        <taxon>Pseudomonadati</taxon>
        <taxon>Pseudomonadota</taxon>
        <taxon>Betaproteobacteria</taxon>
        <taxon>Burkholderiales</taxon>
        <taxon>Sphaerotilaceae</taxon>
        <taxon>Leptothrix</taxon>
    </lineage>
</organism>
<dbReference type="InterPro" id="IPR045254">
    <property type="entry name" value="Nit1/2_C-N_Hydrolase"/>
</dbReference>
<comment type="caution">
    <text evidence="3">The sequence shown here is derived from an EMBL/GenBank/DDBJ whole genome shotgun (WGS) entry which is preliminary data.</text>
</comment>